<gene>
    <name evidence="2" type="ORF">ACFS5N_16215</name>
</gene>
<evidence type="ECO:0000313" key="2">
    <source>
        <dbReference type="EMBL" id="MFD2874028.1"/>
    </source>
</evidence>
<proteinExistence type="predicted"/>
<dbReference type="RefSeq" id="WP_377187902.1">
    <property type="nucleotide sequence ID" value="NZ_JBHUPD010000003.1"/>
</dbReference>
<dbReference type="Pfam" id="PF05838">
    <property type="entry name" value="Glyco_hydro_108"/>
    <property type="match status" value="1"/>
</dbReference>
<dbReference type="Gene3D" id="1.20.141.10">
    <property type="entry name" value="Chitosanase, subunit A, domain 1"/>
    <property type="match status" value="1"/>
</dbReference>
<keyword evidence="3" id="KW-1185">Reference proteome</keyword>
<protein>
    <submittedName>
        <fullName evidence="2">Glycosyl hydrolase 108 family protein</fullName>
    </submittedName>
</protein>
<feature type="domain" description="TtsA-like Glycoside hydrolase family 108" evidence="1">
    <location>
        <begin position="11"/>
        <end position="107"/>
    </location>
</feature>
<evidence type="ECO:0000313" key="3">
    <source>
        <dbReference type="Proteomes" id="UP001597557"/>
    </source>
</evidence>
<name>A0ABW5YFG6_9SPHI</name>
<dbReference type="EMBL" id="JBHUPD010000003">
    <property type="protein sequence ID" value="MFD2874028.1"/>
    <property type="molecule type" value="Genomic_DNA"/>
</dbReference>
<dbReference type="GO" id="GO:0016787">
    <property type="term" value="F:hydrolase activity"/>
    <property type="evidence" value="ECO:0007669"/>
    <property type="project" value="UniProtKB-KW"/>
</dbReference>
<dbReference type="InterPro" id="IPR023346">
    <property type="entry name" value="Lysozyme-like_dom_sf"/>
</dbReference>
<keyword evidence="2" id="KW-0378">Hydrolase</keyword>
<dbReference type="SUPFAM" id="SSF53955">
    <property type="entry name" value="Lysozyme-like"/>
    <property type="match status" value="1"/>
</dbReference>
<organism evidence="2 3">
    <name type="scientific">Mucilaginibacter ximonensis</name>
    <dbReference type="NCBI Taxonomy" id="538021"/>
    <lineage>
        <taxon>Bacteria</taxon>
        <taxon>Pseudomonadati</taxon>
        <taxon>Bacteroidota</taxon>
        <taxon>Sphingobacteriia</taxon>
        <taxon>Sphingobacteriales</taxon>
        <taxon>Sphingobacteriaceae</taxon>
        <taxon>Mucilaginibacter</taxon>
    </lineage>
</organism>
<comment type="caution">
    <text evidence="2">The sequence shown here is derived from an EMBL/GenBank/DDBJ whole genome shotgun (WGS) entry which is preliminary data.</text>
</comment>
<sequence length="189" mass="20750">MANFNIAYQRTIIKIEGEYNPGNGEAETYRGIDRGANPKWPGWAIIDAIKKESPGISVARMNAALAANTQLQADIQSFYKANYWDVLSLDAVSSQIKANALFDCSVNPCIIGVVKAAQIACNAIKQKSVSVDGDFGALTLACINALDEKLFDLAFCAVRQANYYERTRLTPSASQWLSSWLFRSARQLS</sequence>
<dbReference type="InterPro" id="IPR008565">
    <property type="entry name" value="TtsA-like_GH18_dom"/>
</dbReference>
<reference evidence="3" key="1">
    <citation type="journal article" date="2019" name="Int. J. Syst. Evol. Microbiol.">
        <title>The Global Catalogue of Microorganisms (GCM) 10K type strain sequencing project: providing services to taxonomists for standard genome sequencing and annotation.</title>
        <authorList>
            <consortium name="The Broad Institute Genomics Platform"/>
            <consortium name="The Broad Institute Genome Sequencing Center for Infectious Disease"/>
            <person name="Wu L."/>
            <person name="Ma J."/>
        </authorList>
    </citation>
    <scope>NUCLEOTIDE SEQUENCE [LARGE SCALE GENOMIC DNA]</scope>
    <source>
        <strain evidence="3">KCTC 22437</strain>
    </source>
</reference>
<evidence type="ECO:0000259" key="1">
    <source>
        <dbReference type="Pfam" id="PF05838"/>
    </source>
</evidence>
<dbReference type="Proteomes" id="UP001597557">
    <property type="component" value="Unassembled WGS sequence"/>
</dbReference>
<accession>A0ABW5YFG6</accession>